<dbReference type="Proteomes" id="UP001611251">
    <property type="component" value="Unassembled WGS sequence"/>
</dbReference>
<evidence type="ECO:0000313" key="2">
    <source>
        <dbReference type="Proteomes" id="UP001611251"/>
    </source>
</evidence>
<organism evidence="1 2">
    <name type="scientific">Pantoea osteomyelitidis</name>
    <dbReference type="NCBI Taxonomy" id="3230026"/>
    <lineage>
        <taxon>Bacteria</taxon>
        <taxon>Pseudomonadati</taxon>
        <taxon>Pseudomonadota</taxon>
        <taxon>Gammaproteobacteria</taxon>
        <taxon>Enterobacterales</taxon>
        <taxon>Erwiniaceae</taxon>
        <taxon>Pantoea</taxon>
    </lineage>
</organism>
<name>A0ABW7PVF8_9GAMM</name>
<keyword evidence="2" id="KW-1185">Reference proteome</keyword>
<reference evidence="1 2" key="1">
    <citation type="submission" date="2024-08" db="EMBL/GenBank/DDBJ databases">
        <title>Pantoea ronii - a newly identified human opportunistic pathogen.</title>
        <authorList>
            <person name="Keidar-Friedman D."/>
            <person name="Sorek N."/>
            <person name="Leshin-Carmel D."/>
            <person name="Tsur A."/>
            <person name="Amsalem M."/>
            <person name="Tolkach D."/>
            <person name="Brosh-Nissimov T."/>
        </authorList>
    </citation>
    <scope>NUCLEOTIDE SEQUENCE [LARGE SCALE GENOMIC DNA]</scope>
    <source>
        <strain evidence="1 2">AA23256</strain>
    </source>
</reference>
<accession>A0ABW7PVF8</accession>
<dbReference type="RefSeq" id="WP_397215751.1">
    <property type="nucleotide sequence ID" value="NZ_JBGFSN010000004.1"/>
</dbReference>
<proteinExistence type="predicted"/>
<protein>
    <submittedName>
        <fullName evidence="1">Glutamate 5-kinase</fullName>
    </submittedName>
</protein>
<sequence length="127" mass="13662">MGIREEIQTEIAAAFNEELADAVVDFSACYVVRSGWDPVTETGNETIVTYGGRGILAAYALSRIDGVNILKGDVRLIALKNEVSAVPKEGHTVTAPDLIIGMHQAYTIISVKVDPAAASYVIQLRRT</sequence>
<comment type="caution">
    <text evidence="1">The sequence shown here is derived from an EMBL/GenBank/DDBJ whole genome shotgun (WGS) entry which is preliminary data.</text>
</comment>
<evidence type="ECO:0000313" key="1">
    <source>
        <dbReference type="EMBL" id="MFH8134212.1"/>
    </source>
</evidence>
<dbReference type="EMBL" id="JBGFSN010000004">
    <property type="protein sequence ID" value="MFH8134212.1"/>
    <property type="molecule type" value="Genomic_DNA"/>
</dbReference>
<gene>
    <name evidence="1" type="ORF">ABU178_08495</name>
</gene>